<dbReference type="PANTHER" id="PTHR39555:SF1">
    <property type="entry name" value="TYPE IV PILUS INNER MEMBRANE COMPONENT PILO"/>
    <property type="match status" value="1"/>
</dbReference>
<evidence type="ECO:0000313" key="6">
    <source>
        <dbReference type="Proteomes" id="UP000025229"/>
    </source>
</evidence>
<dbReference type="STRING" id="42256.RradSPS_1470"/>
<dbReference type="RefSeq" id="WP_038681711.1">
    <property type="nucleotide sequence ID" value="NZ_CP007514.1"/>
</dbReference>
<evidence type="ECO:0000256" key="3">
    <source>
        <dbReference type="SAM" id="Phobius"/>
    </source>
</evidence>
<keyword evidence="3" id="KW-0472">Membrane</keyword>
<sequence length="231" mass="24715">MNRNINLNLNLSPRVVLALGIAGLVLLALLAYLLLVGPLLGRLSERAQERDAKEAQLAQLDAQVRELERVRDNAGPLGQRLLELNKRVPSEPEVPTFVVQVQEIATASGVTQIRIEPGTPGPPPQGGPYSIVPITMTFEGTYEDLRDFLLRSNELARLVTINSIAYEPVEAAAGEEDLAAVGLEPTLSVEIEAEIYFQPEAGADGPAPTAPETTTGGGETTTVTEETTVVQ</sequence>
<accession>A0A023X337</accession>
<dbReference type="InterPro" id="IPR014717">
    <property type="entry name" value="Transl_elong_EF1B/ribsomal_bS6"/>
</dbReference>
<organism evidence="4 6">
    <name type="scientific">Rubrobacter radiotolerans</name>
    <name type="common">Arthrobacter radiotolerans</name>
    <dbReference type="NCBI Taxonomy" id="42256"/>
    <lineage>
        <taxon>Bacteria</taxon>
        <taxon>Bacillati</taxon>
        <taxon>Actinomycetota</taxon>
        <taxon>Rubrobacteria</taxon>
        <taxon>Rubrobacterales</taxon>
        <taxon>Rubrobacteraceae</taxon>
        <taxon>Rubrobacter</taxon>
    </lineage>
</organism>
<dbReference type="Proteomes" id="UP001281130">
    <property type="component" value="Unassembled WGS sequence"/>
</dbReference>
<evidence type="ECO:0000256" key="2">
    <source>
        <dbReference type="SAM" id="MobiDB-lite"/>
    </source>
</evidence>
<reference evidence="4 6" key="1">
    <citation type="submission" date="2014-03" db="EMBL/GenBank/DDBJ databases">
        <title>Complete genome sequence of the Radio-Resistant Rubrobacter radiotolerans RSPS-4.</title>
        <authorList>
            <person name="Egas C.C."/>
            <person name="Barroso C.C."/>
            <person name="Froufe H.J.C."/>
            <person name="Pacheco J.J."/>
            <person name="Albuquerque L.L."/>
            <person name="da Costa M.M.S."/>
        </authorList>
    </citation>
    <scope>NUCLEOTIDE SEQUENCE [LARGE SCALE GENOMIC DNA]</scope>
    <source>
        <strain evidence="4 6">RSPS-4</strain>
    </source>
</reference>
<evidence type="ECO:0000256" key="1">
    <source>
        <dbReference type="SAM" id="Coils"/>
    </source>
</evidence>
<dbReference type="GO" id="GO:0043107">
    <property type="term" value="P:type IV pilus-dependent motility"/>
    <property type="evidence" value="ECO:0007669"/>
    <property type="project" value="InterPro"/>
</dbReference>
<dbReference type="OrthoDB" id="5244729at2"/>
<dbReference type="Proteomes" id="UP000025229">
    <property type="component" value="Chromosome"/>
</dbReference>
<feature type="transmembrane region" description="Helical" evidence="3">
    <location>
        <begin position="15"/>
        <end position="40"/>
    </location>
</feature>
<keyword evidence="3" id="KW-1133">Transmembrane helix</keyword>
<dbReference type="EMBL" id="CP007514">
    <property type="protein sequence ID" value="AHY46753.1"/>
    <property type="molecule type" value="Genomic_DNA"/>
</dbReference>
<dbReference type="eggNOG" id="COG3167">
    <property type="taxonomic scope" value="Bacteria"/>
</dbReference>
<dbReference type="Pfam" id="PF04350">
    <property type="entry name" value="PilO"/>
    <property type="match status" value="1"/>
</dbReference>
<dbReference type="EMBL" id="JAWXXX010000001">
    <property type="protein sequence ID" value="MDX5894160.1"/>
    <property type="molecule type" value="Genomic_DNA"/>
</dbReference>
<dbReference type="Gene3D" id="3.30.70.60">
    <property type="match status" value="1"/>
</dbReference>
<evidence type="ECO:0000313" key="5">
    <source>
        <dbReference type="EMBL" id="MDX5894160.1"/>
    </source>
</evidence>
<dbReference type="GO" id="GO:0043683">
    <property type="term" value="P:type IV pilus assembly"/>
    <property type="evidence" value="ECO:0007669"/>
    <property type="project" value="InterPro"/>
</dbReference>
<keyword evidence="1" id="KW-0175">Coiled coil</keyword>
<feature type="region of interest" description="Disordered" evidence="2">
    <location>
        <begin position="200"/>
        <end position="231"/>
    </location>
</feature>
<dbReference type="HOGENOM" id="CLU_1199064_0_0_11"/>
<dbReference type="AlphaFoldDB" id="A0A023X337"/>
<keyword evidence="6" id="KW-1185">Reference proteome</keyword>
<proteinExistence type="predicted"/>
<keyword evidence="3" id="KW-0812">Transmembrane</keyword>
<gene>
    <name evidence="5" type="primary">pilO</name>
    <name evidence="4" type="ORF">RradSPS_1470</name>
    <name evidence="5" type="ORF">SIL72_08965</name>
</gene>
<reference evidence="5" key="2">
    <citation type="submission" date="2023-11" db="EMBL/GenBank/DDBJ databases">
        <title>MicrobeMod: A computational toolkit for identifying prokaryotic methylation and restriction-modification with nanopore sequencing.</title>
        <authorList>
            <person name="Crits-Christoph A."/>
            <person name="Kang S.C."/>
            <person name="Lee H."/>
            <person name="Ostrov N."/>
        </authorList>
    </citation>
    <scope>NUCLEOTIDE SEQUENCE</scope>
    <source>
        <strain evidence="5">ATCC 51242</strain>
    </source>
</reference>
<evidence type="ECO:0000313" key="4">
    <source>
        <dbReference type="EMBL" id="AHY46753.1"/>
    </source>
</evidence>
<dbReference type="KEGG" id="rrd:RradSPS_1470"/>
<dbReference type="InterPro" id="IPR007445">
    <property type="entry name" value="PilO"/>
</dbReference>
<protein>
    <submittedName>
        <fullName evidence="4">Pilus assembly protein, PilO</fullName>
    </submittedName>
    <submittedName>
        <fullName evidence="5">Type 4a pilus biogenesis protein PilO</fullName>
    </submittedName>
</protein>
<name>A0A023X337_RUBRA</name>
<feature type="coiled-coil region" evidence="1">
    <location>
        <begin position="43"/>
        <end position="73"/>
    </location>
</feature>
<dbReference type="PANTHER" id="PTHR39555">
    <property type="entry name" value="FIMBRIAL ASSEMBLY PROTEIN PILO-LIKE PROTEIN-RELATED"/>
    <property type="match status" value="1"/>
</dbReference>